<sequence>MFGVGRKMRAAAIMGAAFALSLAVAAPSQAAVGNKSPDSSGASTSAKMRLAPVEESAKAGLARPVGVSAAAVAVYIVDGRDGRCLDADIATIGSNGTKIQLWDCLGATSQMWWATYTATGNGFWTFQNASSGRCLDADRNTPGNGGKVQLWDCQAGAAAQAWWEYGNGVQLYNGFSGRCLDADAATSGGNGTKVQIWNCEANAPAGQSWYFA</sequence>
<dbReference type="SUPFAM" id="SSF50370">
    <property type="entry name" value="Ricin B-like lectins"/>
    <property type="match status" value="1"/>
</dbReference>
<evidence type="ECO:0000256" key="1">
    <source>
        <dbReference type="SAM" id="SignalP"/>
    </source>
</evidence>
<reference evidence="3 4" key="1">
    <citation type="submission" date="2018-10" db="EMBL/GenBank/DDBJ databases">
        <title>Sequencing the genomes of 1000 actinobacteria strains.</title>
        <authorList>
            <person name="Klenk H.-P."/>
        </authorList>
    </citation>
    <scope>NUCLEOTIDE SEQUENCE [LARGE SCALE GENOMIC DNA]</scope>
    <source>
        <strain evidence="3 4">DSM 45175</strain>
    </source>
</reference>
<keyword evidence="3" id="KW-0430">Lectin</keyword>
<evidence type="ECO:0000259" key="2">
    <source>
        <dbReference type="SMART" id="SM00458"/>
    </source>
</evidence>
<dbReference type="PROSITE" id="PS50231">
    <property type="entry name" value="RICIN_B_LECTIN"/>
    <property type="match status" value="1"/>
</dbReference>
<dbReference type="Pfam" id="PF00652">
    <property type="entry name" value="Ricin_B_lectin"/>
    <property type="match status" value="1"/>
</dbReference>
<dbReference type="AlphaFoldDB" id="A0A495JWD6"/>
<organism evidence="3 4">
    <name type="scientific">Micromonospora pisi</name>
    <dbReference type="NCBI Taxonomy" id="589240"/>
    <lineage>
        <taxon>Bacteria</taxon>
        <taxon>Bacillati</taxon>
        <taxon>Actinomycetota</taxon>
        <taxon>Actinomycetes</taxon>
        <taxon>Micromonosporales</taxon>
        <taxon>Micromonosporaceae</taxon>
        <taxon>Micromonospora</taxon>
    </lineage>
</organism>
<dbReference type="Proteomes" id="UP000277671">
    <property type="component" value="Unassembled WGS sequence"/>
</dbReference>
<proteinExistence type="predicted"/>
<dbReference type="InterPro" id="IPR000772">
    <property type="entry name" value="Ricin_B_lectin"/>
</dbReference>
<protein>
    <submittedName>
        <fullName evidence="3">Ricin-type beta-trefoil lectin protein</fullName>
    </submittedName>
</protein>
<dbReference type="Gene3D" id="2.80.10.50">
    <property type="match status" value="1"/>
</dbReference>
<dbReference type="GO" id="GO:0030246">
    <property type="term" value="F:carbohydrate binding"/>
    <property type="evidence" value="ECO:0007669"/>
    <property type="project" value="UniProtKB-KW"/>
</dbReference>
<dbReference type="CDD" id="cd00161">
    <property type="entry name" value="beta-trefoil_Ricin-like"/>
    <property type="match status" value="1"/>
</dbReference>
<keyword evidence="1" id="KW-0732">Signal</keyword>
<keyword evidence="4" id="KW-1185">Reference proteome</keyword>
<evidence type="ECO:0000313" key="3">
    <source>
        <dbReference type="EMBL" id="RKR92898.1"/>
    </source>
</evidence>
<evidence type="ECO:0000313" key="4">
    <source>
        <dbReference type="Proteomes" id="UP000277671"/>
    </source>
</evidence>
<dbReference type="InterPro" id="IPR035992">
    <property type="entry name" value="Ricin_B-like_lectins"/>
</dbReference>
<gene>
    <name evidence="3" type="ORF">BDK92_7382</name>
</gene>
<name>A0A495JWD6_9ACTN</name>
<dbReference type="OrthoDB" id="9802600at2"/>
<comment type="caution">
    <text evidence="3">The sequence shown here is derived from an EMBL/GenBank/DDBJ whole genome shotgun (WGS) entry which is preliminary data.</text>
</comment>
<dbReference type="EMBL" id="RBKT01000001">
    <property type="protein sequence ID" value="RKR92898.1"/>
    <property type="molecule type" value="Genomic_DNA"/>
</dbReference>
<feature type="signal peptide" evidence="1">
    <location>
        <begin position="1"/>
        <end position="30"/>
    </location>
</feature>
<accession>A0A495JWD6</accession>
<feature type="chain" id="PRO_5019862408" evidence="1">
    <location>
        <begin position="31"/>
        <end position="212"/>
    </location>
</feature>
<feature type="domain" description="Ricin B lectin" evidence="2">
    <location>
        <begin position="71"/>
        <end position="212"/>
    </location>
</feature>
<dbReference type="SMART" id="SM00458">
    <property type="entry name" value="RICIN"/>
    <property type="match status" value="1"/>
</dbReference>